<protein>
    <submittedName>
        <fullName evidence="1">Uncharacterized protein</fullName>
    </submittedName>
</protein>
<comment type="caution">
    <text evidence="1">The sequence shown here is derived from an EMBL/GenBank/DDBJ whole genome shotgun (WGS) entry which is preliminary data.</text>
</comment>
<name>A0A820JV58_9BILA</name>
<dbReference type="EMBL" id="CAJOAX010057098">
    <property type="protein sequence ID" value="CAF4331739.1"/>
    <property type="molecule type" value="Genomic_DNA"/>
</dbReference>
<feature type="non-terminal residue" evidence="1">
    <location>
        <position position="95"/>
    </location>
</feature>
<dbReference type="Proteomes" id="UP000663823">
    <property type="component" value="Unassembled WGS sequence"/>
</dbReference>
<proteinExistence type="predicted"/>
<dbReference type="AlphaFoldDB" id="A0A820JV58"/>
<dbReference type="InterPro" id="IPR011993">
    <property type="entry name" value="PH-like_dom_sf"/>
</dbReference>
<dbReference type="Gene3D" id="2.30.29.30">
    <property type="entry name" value="Pleckstrin-homology domain (PH domain)/Phosphotyrosine-binding domain (PTB)"/>
    <property type="match status" value="1"/>
</dbReference>
<evidence type="ECO:0000313" key="1">
    <source>
        <dbReference type="EMBL" id="CAF4331739.1"/>
    </source>
</evidence>
<evidence type="ECO:0000313" key="2">
    <source>
        <dbReference type="Proteomes" id="UP000663823"/>
    </source>
</evidence>
<organism evidence="1 2">
    <name type="scientific">Rotaria sordida</name>
    <dbReference type="NCBI Taxonomy" id="392033"/>
    <lineage>
        <taxon>Eukaryota</taxon>
        <taxon>Metazoa</taxon>
        <taxon>Spiralia</taxon>
        <taxon>Gnathifera</taxon>
        <taxon>Rotifera</taxon>
        <taxon>Eurotatoria</taxon>
        <taxon>Bdelloidea</taxon>
        <taxon>Philodinida</taxon>
        <taxon>Philodinidae</taxon>
        <taxon>Rotaria</taxon>
    </lineage>
</organism>
<gene>
    <name evidence="1" type="ORF">OTI717_LOCUS42985</name>
</gene>
<accession>A0A820JV58</accession>
<reference evidence="1" key="1">
    <citation type="submission" date="2021-02" db="EMBL/GenBank/DDBJ databases">
        <authorList>
            <person name="Nowell W R."/>
        </authorList>
    </citation>
    <scope>NUCLEOTIDE SEQUENCE</scope>
</reference>
<sequence>MDETQWERLMNTYSSDVSQLQELNIINQLKHRVTFIKFKSSGHSYSRIYYLNLSEDAIHYLGSKHKSKIEACKIKDIDQVRQGFTTIVWKKCLNK</sequence>